<name>A0A9P2WQQ7_THEFU</name>
<dbReference type="SUPFAM" id="SSF143212">
    <property type="entry name" value="Rv2632c-like"/>
    <property type="match status" value="1"/>
</dbReference>
<dbReference type="RefSeq" id="WP_011292386.1">
    <property type="nucleotide sequence ID" value="NZ_AOSG01000054.1"/>
</dbReference>
<feature type="region of interest" description="Disordered" evidence="1">
    <location>
        <begin position="50"/>
        <end position="82"/>
    </location>
</feature>
<proteinExistence type="predicted"/>
<evidence type="ECO:0000256" key="1">
    <source>
        <dbReference type="SAM" id="MobiDB-lite"/>
    </source>
</evidence>
<dbReference type="Gene3D" id="3.30.160.240">
    <property type="entry name" value="Rv1738"/>
    <property type="match status" value="1"/>
</dbReference>
<sequence>MKAQAGDRIVVERPRDDLPARKGVVLKVQGDNGGPPYWVRWEDEGRETLVYPGPDARIEPRHPVPQARQEHTEARQPQPGQSLKRIQIDVAVSEVHENGSVRTLAEAQLPSTKWNLRGHGEARKHPTDADIPEIGEELAVARALSDLAHKLRRVAAEDIEQASQAWQPT</sequence>
<dbReference type="Gene3D" id="2.30.30.440">
    <property type="entry name" value="Domain of unknown function DUF1918"/>
    <property type="match status" value="1"/>
</dbReference>
<dbReference type="InterPro" id="IPR015035">
    <property type="entry name" value="DUF1918"/>
</dbReference>
<organism evidence="3 4">
    <name type="scientific">Thermobifida fusca TM51</name>
    <dbReference type="NCBI Taxonomy" id="1169414"/>
    <lineage>
        <taxon>Bacteria</taxon>
        <taxon>Bacillati</taxon>
        <taxon>Actinomycetota</taxon>
        <taxon>Actinomycetes</taxon>
        <taxon>Streptosporangiales</taxon>
        <taxon>Nocardiopsidaceae</taxon>
        <taxon>Thermobifida</taxon>
    </lineage>
</organism>
<dbReference type="Pfam" id="PF08940">
    <property type="entry name" value="DUF1918"/>
    <property type="match status" value="1"/>
</dbReference>
<dbReference type="InterPro" id="IPR015057">
    <property type="entry name" value="Rv2632c-like"/>
</dbReference>
<dbReference type="Pfam" id="PF08962">
    <property type="entry name" value="Rv2632c-like"/>
    <property type="match status" value="1"/>
</dbReference>
<dbReference type="Proteomes" id="UP000014184">
    <property type="component" value="Unassembled WGS sequence"/>
</dbReference>
<feature type="domain" description="DUF1918" evidence="2">
    <location>
        <begin position="1"/>
        <end position="58"/>
    </location>
</feature>
<gene>
    <name evidence="3" type="ORF">TM51_10101</name>
</gene>
<evidence type="ECO:0000259" key="2">
    <source>
        <dbReference type="Pfam" id="PF08940"/>
    </source>
</evidence>
<dbReference type="SUPFAM" id="SSF50118">
    <property type="entry name" value="Cell growth inhibitor/plasmid maintenance toxic component"/>
    <property type="match status" value="1"/>
</dbReference>
<dbReference type="AlphaFoldDB" id="A0A9P2WQQ7"/>
<evidence type="ECO:0000313" key="4">
    <source>
        <dbReference type="Proteomes" id="UP000014184"/>
    </source>
</evidence>
<comment type="caution">
    <text evidence="3">The sequence shown here is derived from an EMBL/GenBank/DDBJ whole genome shotgun (WGS) entry which is preliminary data.</text>
</comment>
<feature type="compositionally biased region" description="Basic and acidic residues" evidence="1">
    <location>
        <begin position="56"/>
        <end position="74"/>
    </location>
</feature>
<accession>A0A9P2WQQ7</accession>
<dbReference type="InterPro" id="IPR038070">
    <property type="entry name" value="Rv2632c-like_sf"/>
</dbReference>
<protein>
    <recommendedName>
        <fullName evidence="2">DUF1918 domain-containing protein</fullName>
    </recommendedName>
</protein>
<keyword evidence="4" id="KW-1185">Reference proteome</keyword>
<reference evidence="3 4" key="1">
    <citation type="journal article" date="2013" name="Genome Announc.">
        <title>Draft Genome Sequence of the Lignocellulose Decomposer Thermobifida fusca Strain TM51.</title>
        <authorList>
            <person name="Toth A."/>
            <person name="Barna T."/>
            <person name="Nagy I."/>
            <person name="Horvath B."/>
            <person name="Nagy I."/>
            <person name="Tancsics A."/>
            <person name="Kriszt B."/>
            <person name="Baka E."/>
            <person name="Fekete C."/>
            <person name="Kukolya J."/>
        </authorList>
    </citation>
    <scope>NUCLEOTIDE SEQUENCE [LARGE SCALE GENOMIC DNA]</scope>
    <source>
        <strain evidence="3 4">TM51</strain>
    </source>
</reference>
<dbReference type="EMBL" id="AOSG01000054">
    <property type="protein sequence ID" value="EOR71041.1"/>
    <property type="molecule type" value="Genomic_DNA"/>
</dbReference>
<evidence type="ECO:0000313" key="3">
    <source>
        <dbReference type="EMBL" id="EOR71041.1"/>
    </source>
</evidence>